<dbReference type="PANTHER" id="PTHR11575:SF24">
    <property type="entry name" value="5'-NUCLEOTIDASE"/>
    <property type="match status" value="1"/>
</dbReference>
<dbReference type="InterPro" id="IPR006179">
    <property type="entry name" value="5_nucleotidase/apyrase"/>
</dbReference>
<organism evidence="3 4">
    <name type="scientific">Segatella oulorum</name>
    <dbReference type="NCBI Taxonomy" id="28136"/>
    <lineage>
        <taxon>Bacteria</taxon>
        <taxon>Pseudomonadati</taxon>
        <taxon>Bacteroidota</taxon>
        <taxon>Bacteroidia</taxon>
        <taxon>Bacteroidales</taxon>
        <taxon>Prevotellaceae</taxon>
        <taxon>Segatella</taxon>
    </lineage>
</organism>
<dbReference type="InterPro" id="IPR006146">
    <property type="entry name" value="5'-Nucleotdase_CS"/>
</dbReference>
<evidence type="ECO:0000259" key="2">
    <source>
        <dbReference type="Pfam" id="PF00149"/>
    </source>
</evidence>
<name>A0A1T4NH10_9BACT</name>
<dbReference type="GO" id="GO:0016788">
    <property type="term" value="F:hydrolase activity, acting on ester bonds"/>
    <property type="evidence" value="ECO:0007669"/>
    <property type="project" value="InterPro"/>
</dbReference>
<dbReference type="GO" id="GO:0000166">
    <property type="term" value="F:nucleotide binding"/>
    <property type="evidence" value="ECO:0007669"/>
    <property type="project" value="InterPro"/>
</dbReference>
<dbReference type="GO" id="GO:0046872">
    <property type="term" value="F:metal ion binding"/>
    <property type="evidence" value="ECO:0007669"/>
    <property type="project" value="InterPro"/>
</dbReference>
<dbReference type="InterPro" id="IPR029052">
    <property type="entry name" value="Metallo-depent_PP-like"/>
</dbReference>
<dbReference type="PRINTS" id="PR01607">
    <property type="entry name" value="APYRASEFAMLY"/>
</dbReference>
<dbReference type="EMBL" id="FUXK01000010">
    <property type="protein sequence ID" value="SJZ78307.1"/>
    <property type="molecule type" value="Genomic_DNA"/>
</dbReference>
<reference evidence="3 4" key="1">
    <citation type="submission" date="2017-02" db="EMBL/GenBank/DDBJ databases">
        <authorList>
            <person name="Peterson S.W."/>
        </authorList>
    </citation>
    <scope>NUCLEOTIDE SEQUENCE [LARGE SCALE GENOMIC DNA]</scope>
    <source>
        <strain evidence="3 4">ATCC 43324</strain>
    </source>
</reference>
<dbReference type="AlphaFoldDB" id="A0A1T4NH10"/>
<dbReference type="CDD" id="cd00845">
    <property type="entry name" value="MPP_UshA_N_like"/>
    <property type="match status" value="1"/>
</dbReference>
<dbReference type="Proteomes" id="UP000190065">
    <property type="component" value="Unassembled WGS sequence"/>
</dbReference>
<dbReference type="Pfam" id="PF00149">
    <property type="entry name" value="Metallophos"/>
    <property type="match status" value="1"/>
</dbReference>
<dbReference type="eggNOG" id="COG0737">
    <property type="taxonomic scope" value="Bacteria"/>
</dbReference>
<evidence type="ECO:0000256" key="1">
    <source>
        <dbReference type="ARBA" id="ARBA00006654"/>
    </source>
</evidence>
<dbReference type="PROSITE" id="PS00786">
    <property type="entry name" value="5_NUCLEOTIDASE_2"/>
    <property type="match status" value="1"/>
</dbReference>
<evidence type="ECO:0000313" key="3">
    <source>
        <dbReference type="EMBL" id="SJZ78307.1"/>
    </source>
</evidence>
<dbReference type="GO" id="GO:0009166">
    <property type="term" value="P:nucleotide catabolic process"/>
    <property type="evidence" value="ECO:0007669"/>
    <property type="project" value="InterPro"/>
</dbReference>
<evidence type="ECO:0000313" key="4">
    <source>
        <dbReference type="Proteomes" id="UP000190065"/>
    </source>
</evidence>
<dbReference type="InterPro" id="IPR004843">
    <property type="entry name" value="Calcineurin-like_PHP"/>
</dbReference>
<proteinExistence type="inferred from homology"/>
<protein>
    <submittedName>
        <fullName evidence="3">5'-nucleotidase</fullName>
    </submittedName>
</protein>
<accession>A0A1T4NH10</accession>
<dbReference type="Gene3D" id="3.60.21.10">
    <property type="match status" value="1"/>
</dbReference>
<comment type="similarity">
    <text evidence="1">Belongs to the 5'-nucleotidase family.</text>
</comment>
<dbReference type="PANTHER" id="PTHR11575">
    <property type="entry name" value="5'-NUCLEOTIDASE-RELATED"/>
    <property type="match status" value="1"/>
</dbReference>
<gene>
    <name evidence="3" type="ORF">SAMN02745202_01061</name>
</gene>
<sequence>MNTLFYLHIPRLRAVMAAVLLCMAWPLMAQKQLTILHTSDTHSCIMPLSEQLADTLWAGRGGFVRRLSMLQQERKADKDLLLFDSGDFSQGSPYYTLFKGEVEIGLMNRMHYDAATIGNHEFDFGINNMVRIFKMAHFPILCSNYDFTGTPLDGVVKPYTIIKRKGLKIGVFALDPPLEGLVVAKNYLPIKYLNPVRVANDMVKLLKGREKCDLVICISHLGWLREGDGDPQVFAQTRGVDLVLGGHSHSFFTTLRYVKDLDGHEVPVDHNGKNAIFVGKMQLHFKPIR</sequence>
<feature type="domain" description="Calcineurin-like phosphoesterase" evidence="2">
    <location>
        <begin position="33"/>
        <end position="250"/>
    </location>
</feature>
<dbReference type="SUPFAM" id="SSF56300">
    <property type="entry name" value="Metallo-dependent phosphatases"/>
    <property type="match status" value="1"/>
</dbReference>
<dbReference type="STRING" id="28136.SAMN02745202_01061"/>